<organism evidence="1 2">
    <name type="scientific">Prevotella pallens</name>
    <dbReference type="NCBI Taxonomy" id="60133"/>
    <lineage>
        <taxon>Bacteria</taxon>
        <taxon>Pseudomonadati</taxon>
        <taxon>Bacteroidota</taxon>
        <taxon>Bacteroidia</taxon>
        <taxon>Bacteroidales</taxon>
        <taxon>Prevotellaceae</taxon>
        <taxon>Prevotella</taxon>
    </lineage>
</organism>
<reference evidence="1 2" key="1">
    <citation type="submission" date="2018-06" db="EMBL/GenBank/DDBJ databases">
        <authorList>
            <consortium name="Pathogen Informatics"/>
            <person name="Doyle S."/>
        </authorList>
    </citation>
    <scope>NUCLEOTIDE SEQUENCE [LARGE SCALE GENOMIC DNA]</scope>
    <source>
        <strain evidence="1 2">NCTC13043</strain>
    </source>
</reference>
<dbReference type="RefSeq" id="WP_115083906.1">
    <property type="nucleotide sequence ID" value="NZ_UGTP01000002.1"/>
</dbReference>
<dbReference type="GeneID" id="78571588"/>
<dbReference type="OrthoDB" id="1040686at2"/>
<proteinExistence type="predicted"/>
<dbReference type="Proteomes" id="UP000254235">
    <property type="component" value="Unassembled WGS sequence"/>
</dbReference>
<evidence type="ECO:0000313" key="1">
    <source>
        <dbReference type="EMBL" id="SUC37454.1"/>
    </source>
</evidence>
<dbReference type="EMBL" id="UGTP01000002">
    <property type="protein sequence ID" value="SUC37454.1"/>
    <property type="molecule type" value="Genomic_DNA"/>
</dbReference>
<accession>A0A379G8U2</accession>
<evidence type="ECO:0000313" key="2">
    <source>
        <dbReference type="Proteomes" id="UP000254235"/>
    </source>
</evidence>
<sequence>MGLLIGVGNTVPKFPYQELWYGIRINLKNGGHNVADGKVERVGNLDLHRSLPIQKRIRRYVAREDGTVNYWLGANDSTLKEGGGAAKLNAVDGIVQLYKPDYYRKFEFDGEYLLVAISEVALPGFTRMKEKSRSPWLATFNRTNNKPTCASFLQWESTGSVKRVAETGLLDLLPNAAEYRGGTNVTGNDGKPTSVLGMPATSTNKATIRTRCKSLGDNWHCGGWRFREEMSWLMAIEFGELDSQAPYNAQKTEDGFAQGGLGNGSYVGGEWGAFNGYQPFIPAGITAKLGNNTGVVDYLIKEWKSGVDKTIKVASYRGWEQPQQYLWEHNDDVLVFYTPFADGGACKLYLCSDPAKFTTPSDHAGENVDGYQELGLLPTGSGYISEMGVANGYSFPSNVTGGAANKNYCDYFWRQTVNATNNADGWYQLLSSAYAGYSEHSGVRCANAISRGANAGTDWGFPLCLEFPSSEGI</sequence>
<name>A0A379G8U2_9BACT</name>
<protein>
    <submittedName>
        <fullName evidence="1">Uncharacterized protein</fullName>
    </submittedName>
</protein>
<gene>
    <name evidence="1" type="ORF">NCTC13043_01943</name>
</gene>
<dbReference type="AlphaFoldDB" id="A0A379G8U2"/>